<evidence type="ECO:0000256" key="3">
    <source>
        <dbReference type="ARBA" id="ARBA00022741"/>
    </source>
</evidence>
<proteinExistence type="inferred from homology"/>
<dbReference type="GO" id="GO:0005737">
    <property type="term" value="C:cytoplasm"/>
    <property type="evidence" value="ECO:0007669"/>
    <property type="project" value="UniProtKB-SubCell"/>
</dbReference>
<reference evidence="11 12" key="1">
    <citation type="journal article" date="2021" name="MBio">
        <title>A New Model Trypanosomatid, Novymonas esmeraldas: Genomic Perception of Its 'Candidatus Pandoraea novymonadis' Endosymbiont.</title>
        <authorList>
            <person name="Zakharova A."/>
            <person name="Saura A."/>
            <person name="Butenko A."/>
            <person name="Podesvova L."/>
            <person name="Warmusova S."/>
            <person name="Kostygov A.Y."/>
            <person name="Nenarokova A."/>
            <person name="Lukes J."/>
            <person name="Opperdoes F.R."/>
            <person name="Yurchenko V."/>
        </authorList>
    </citation>
    <scope>NUCLEOTIDE SEQUENCE [LARGE SCALE GENOMIC DNA]</scope>
    <source>
        <strain evidence="11 12">E262AT.01</strain>
    </source>
</reference>
<dbReference type="PANTHER" id="PTHR47969:SF15">
    <property type="entry name" value="CHROMOSOME-ASSOCIATED KINESIN KIF4A-RELATED"/>
    <property type="match status" value="1"/>
</dbReference>
<dbReference type="GO" id="GO:0005875">
    <property type="term" value="C:microtubule associated complex"/>
    <property type="evidence" value="ECO:0007669"/>
    <property type="project" value="TreeGrafter"/>
</dbReference>
<evidence type="ECO:0000313" key="11">
    <source>
        <dbReference type="EMBL" id="KAK7197407.1"/>
    </source>
</evidence>
<dbReference type="InterPro" id="IPR036961">
    <property type="entry name" value="Kinesin_motor_dom_sf"/>
</dbReference>
<evidence type="ECO:0000256" key="6">
    <source>
        <dbReference type="PROSITE-ProRule" id="PRU00283"/>
    </source>
</evidence>
<feature type="binding site" evidence="6">
    <location>
        <begin position="95"/>
        <end position="102"/>
    </location>
    <ligand>
        <name>ATP</name>
        <dbReference type="ChEBI" id="CHEBI:30616"/>
    </ligand>
</feature>
<evidence type="ECO:0000256" key="2">
    <source>
        <dbReference type="ARBA" id="ARBA00022490"/>
    </source>
</evidence>
<dbReference type="InterPro" id="IPR001752">
    <property type="entry name" value="Kinesin_motor_dom"/>
</dbReference>
<dbReference type="GO" id="GO:0051231">
    <property type="term" value="P:spindle elongation"/>
    <property type="evidence" value="ECO:0007669"/>
    <property type="project" value="TreeGrafter"/>
</dbReference>
<dbReference type="GO" id="GO:0008017">
    <property type="term" value="F:microtubule binding"/>
    <property type="evidence" value="ECO:0007669"/>
    <property type="project" value="InterPro"/>
</dbReference>
<name>A0AAW0EV64_9TRYP</name>
<dbReference type="Gene3D" id="3.40.850.10">
    <property type="entry name" value="Kinesin motor domain"/>
    <property type="match status" value="1"/>
</dbReference>
<dbReference type="GO" id="GO:0005874">
    <property type="term" value="C:microtubule"/>
    <property type="evidence" value="ECO:0007669"/>
    <property type="project" value="UniProtKB-KW"/>
</dbReference>
<feature type="compositionally biased region" description="Basic and acidic residues" evidence="9">
    <location>
        <begin position="949"/>
        <end position="961"/>
    </location>
</feature>
<keyword evidence="12" id="KW-1185">Reference proteome</keyword>
<dbReference type="Proteomes" id="UP001430356">
    <property type="component" value="Unassembled WGS sequence"/>
</dbReference>
<comment type="caution">
    <text evidence="11">The sequence shown here is derived from an EMBL/GenBank/DDBJ whole genome shotgun (WGS) entry which is preliminary data.</text>
</comment>
<dbReference type="AlphaFoldDB" id="A0AAW0EV64"/>
<evidence type="ECO:0000256" key="1">
    <source>
        <dbReference type="ARBA" id="ARBA00004496"/>
    </source>
</evidence>
<feature type="coiled-coil region" evidence="8">
    <location>
        <begin position="709"/>
        <end position="813"/>
    </location>
</feature>
<dbReference type="EMBL" id="JAECZO010000104">
    <property type="protein sequence ID" value="KAK7197407.1"/>
    <property type="molecule type" value="Genomic_DNA"/>
</dbReference>
<evidence type="ECO:0000256" key="9">
    <source>
        <dbReference type="SAM" id="MobiDB-lite"/>
    </source>
</evidence>
<keyword evidence="2" id="KW-0963">Cytoplasm</keyword>
<dbReference type="GO" id="GO:0007052">
    <property type="term" value="P:mitotic spindle organization"/>
    <property type="evidence" value="ECO:0007669"/>
    <property type="project" value="TreeGrafter"/>
</dbReference>
<evidence type="ECO:0000256" key="5">
    <source>
        <dbReference type="ARBA" id="ARBA00023054"/>
    </source>
</evidence>
<keyword evidence="7" id="KW-0493">Microtubule</keyword>
<comment type="similarity">
    <text evidence="6 7">Belongs to the TRAFAC class myosin-kinesin ATPase superfamily. Kinesin family.</text>
</comment>
<feature type="compositionally biased region" description="Low complexity" evidence="9">
    <location>
        <begin position="681"/>
        <end position="700"/>
    </location>
</feature>
<dbReference type="GO" id="GO:0003777">
    <property type="term" value="F:microtubule motor activity"/>
    <property type="evidence" value="ECO:0007669"/>
    <property type="project" value="InterPro"/>
</dbReference>
<keyword evidence="3 6" id="KW-0547">Nucleotide-binding</keyword>
<keyword evidence="4 6" id="KW-0067">ATP-binding</keyword>
<keyword evidence="6 7" id="KW-0505">Motor protein</keyword>
<dbReference type="PRINTS" id="PR00380">
    <property type="entry name" value="KINESINHEAVY"/>
</dbReference>
<evidence type="ECO:0000313" key="12">
    <source>
        <dbReference type="Proteomes" id="UP001430356"/>
    </source>
</evidence>
<dbReference type="GO" id="GO:0007018">
    <property type="term" value="P:microtubule-based movement"/>
    <property type="evidence" value="ECO:0007669"/>
    <property type="project" value="InterPro"/>
</dbReference>
<accession>A0AAW0EV64</accession>
<feature type="region of interest" description="Disordered" evidence="9">
    <location>
        <begin position="680"/>
        <end position="702"/>
    </location>
</feature>
<dbReference type="InterPro" id="IPR027640">
    <property type="entry name" value="Kinesin-like_fam"/>
</dbReference>
<dbReference type="Gene3D" id="1.20.5.1700">
    <property type="match status" value="1"/>
</dbReference>
<feature type="coiled-coil region" evidence="8">
    <location>
        <begin position="349"/>
        <end position="451"/>
    </location>
</feature>
<evidence type="ECO:0000256" key="4">
    <source>
        <dbReference type="ARBA" id="ARBA00022840"/>
    </source>
</evidence>
<keyword evidence="5 8" id="KW-0175">Coiled coil</keyword>
<dbReference type="SMART" id="SM00129">
    <property type="entry name" value="KISc"/>
    <property type="match status" value="1"/>
</dbReference>
<evidence type="ECO:0000256" key="8">
    <source>
        <dbReference type="SAM" id="Coils"/>
    </source>
</evidence>
<dbReference type="PROSITE" id="PS00411">
    <property type="entry name" value="KINESIN_MOTOR_1"/>
    <property type="match status" value="1"/>
</dbReference>
<sequence length="988" mass="110151">MGKKDPAAAAENIKVLVRCRPLSEKEKAAGHKTCVDLDMALNTVTVKNIIGEPDRWTFDAVINNSFSQQDIFTQFIMPLTESVLGGFNATVFAYGQSGSGKTHTMTGVMGDDTFEGVVPRCVKHIFSSVKKLKEEAPGTTVSMYVSFLELYNGKVRDLLAKQQVSLDIRESKDRAFFVQGAVVAQVKFPEDVIRHLEEGTDRRRVASTELNADSSRSHSVFSLILECTETLEDGSSRAVSSKLNLVDLAGSERQGKTGASGDTLKEGCNINLSLSALGTVIDTIVKGGAHVPFRSSPLTMLLKDSLGGNSKTVMFANINPSERNLSETVSTLRFADRAKQIKNKPVVNMDSKDQKIAELTDLVRDLREKLAKYESEGTAGLEQEVEQLQEKIGELEVQLDNATKSREADLVDYETTKATLSAERQKFDTRLVSMEDEISQLQNQVQIAESSGAAMQSQLKGVWAQCYSYFLSPEEKSAQTLEQLQSAESLDEVLRNAKKKVDGGCGAAHLEKIQSLTADLKAEQAVHKATKKELKSSKAQLERHLAEVKEELAVAQSKLTEWKGNSMAMSVSTGDAQVAVAMAQQQHQQQHQQQMQQQQMQQDYAQQQEHLLAAMKLDDTGAAAMRLLREENENLRRQLLAASTPGAEAVVAAPRLGSASVNASKNSAADAVVLVPLNTPQQPQQQQQQQEQQQQQQMQQSLPSLTYNAASQNAVISGLQAELEEAQAKVEHVTASREALYAELEAQRAELAKAESAMAQHDRQLDKVQQECEAKLAAAAGSEDEVVRLETRLRERSDQLEQLRTLLEKQKAIIVKNNEKAEYFQTSLRDKTEALVALEQQFREQLESKDAQMQQLVNKRVAEFAAQRNVELDDKAHRQKKLKKKMQKLQEELNQWEARYDTKVCECEDLRNALEEKKVEQLRMMRRIELSDDEAEAEEQKEQIQNALERAKQERRRKDDLFAMGEVRSAKKVARRSTADPSDDSEYY</sequence>
<dbReference type="GO" id="GO:0005524">
    <property type="term" value="F:ATP binding"/>
    <property type="evidence" value="ECO:0007669"/>
    <property type="project" value="UniProtKB-UniRule"/>
</dbReference>
<evidence type="ECO:0000259" key="10">
    <source>
        <dbReference type="PROSITE" id="PS50067"/>
    </source>
</evidence>
<evidence type="ECO:0000256" key="7">
    <source>
        <dbReference type="RuleBase" id="RU000394"/>
    </source>
</evidence>
<dbReference type="SUPFAM" id="SSF52540">
    <property type="entry name" value="P-loop containing nucleoside triphosphate hydrolases"/>
    <property type="match status" value="1"/>
</dbReference>
<dbReference type="InterPro" id="IPR027417">
    <property type="entry name" value="P-loop_NTPase"/>
</dbReference>
<dbReference type="FunFam" id="3.40.850.10:FF:000082">
    <property type="entry name" value="OSM3-like kinesin"/>
    <property type="match status" value="1"/>
</dbReference>
<dbReference type="Pfam" id="PF00225">
    <property type="entry name" value="Kinesin"/>
    <property type="match status" value="1"/>
</dbReference>
<organism evidence="11 12">
    <name type="scientific">Novymonas esmeraldas</name>
    <dbReference type="NCBI Taxonomy" id="1808958"/>
    <lineage>
        <taxon>Eukaryota</taxon>
        <taxon>Discoba</taxon>
        <taxon>Euglenozoa</taxon>
        <taxon>Kinetoplastea</taxon>
        <taxon>Metakinetoplastina</taxon>
        <taxon>Trypanosomatida</taxon>
        <taxon>Trypanosomatidae</taxon>
        <taxon>Novymonas</taxon>
    </lineage>
</organism>
<feature type="region of interest" description="Disordered" evidence="9">
    <location>
        <begin position="931"/>
        <end position="988"/>
    </location>
</feature>
<protein>
    <recommendedName>
        <fullName evidence="7">Kinesin-like protein</fullName>
    </recommendedName>
</protein>
<feature type="domain" description="Kinesin motor" evidence="10">
    <location>
        <begin position="12"/>
        <end position="341"/>
    </location>
</feature>
<gene>
    <name evidence="11" type="ORF">NESM_000688900</name>
</gene>
<dbReference type="PROSITE" id="PS50067">
    <property type="entry name" value="KINESIN_MOTOR_2"/>
    <property type="match status" value="1"/>
</dbReference>
<dbReference type="PANTHER" id="PTHR47969">
    <property type="entry name" value="CHROMOSOME-ASSOCIATED KINESIN KIF4A-RELATED"/>
    <property type="match status" value="1"/>
</dbReference>
<comment type="subcellular location">
    <subcellularLocation>
        <location evidence="1">Cytoplasm</location>
    </subcellularLocation>
</comment>
<feature type="coiled-coil region" evidence="8">
    <location>
        <begin position="527"/>
        <end position="565"/>
    </location>
</feature>
<dbReference type="InterPro" id="IPR019821">
    <property type="entry name" value="Kinesin_motor_CS"/>
</dbReference>